<dbReference type="Proteomes" id="UP001597297">
    <property type="component" value="Unassembled WGS sequence"/>
</dbReference>
<sequence>MFAEKEFIELSRKFVCLRLETYESEENQERVRKYLNGKLANTAFVVLSPDGKTQLSRASRSPTMSFSRGQVKNDELQREDVLEAMKKIASKYSAKDAPSKALVPDFSSFKQALNVSSADQRLLVFTVAPVSLREMQREELKKLTGDSELRGKFHYDTASSSDKDWAAVIKNVQASSGHFVIYPGEFGLDGKVVKHFPLEANVAEMRSVLLKLNADYKATEKPKDYSEHLSKARRLGVSYSNTMEYGEDRDGDGKIDSSRNTRRRR</sequence>
<evidence type="ECO:0000313" key="2">
    <source>
        <dbReference type="EMBL" id="MFD2274880.1"/>
    </source>
</evidence>
<comment type="caution">
    <text evidence="2">The sequence shown here is derived from an EMBL/GenBank/DDBJ whole genome shotgun (WGS) entry which is preliminary data.</text>
</comment>
<accession>A0ABW5E0I2</accession>
<feature type="compositionally biased region" description="Basic and acidic residues" evidence="1">
    <location>
        <begin position="246"/>
        <end position="259"/>
    </location>
</feature>
<dbReference type="EMBL" id="JBHUJC010000001">
    <property type="protein sequence ID" value="MFD2274880.1"/>
    <property type="molecule type" value="Genomic_DNA"/>
</dbReference>
<name>A0ABW5E0I2_9BACT</name>
<feature type="region of interest" description="Disordered" evidence="1">
    <location>
        <begin position="240"/>
        <end position="265"/>
    </location>
</feature>
<reference evidence="3" key="1">
    <citation type="journal article" date="2019" name="Int. J. Syst. Evol. Microbiol.">
        <title>The Global Catalogue of Microorganisms (GCM) 10K type strain sequencing project: providing services to taxonomists for standard genome sequencing and annotation.</title>
        <authorList>
            <consortium name="The Broad Institute Genomics Platform"/>
            <consortium name="The Broad Institute Genome Sequencing Center for Infectious Disease"/>
            <person name="Wu L."/>
            <person name="Ma J."/>
        </authorList>
    </citation>
    <scope>NUCLEOTIDE SEQUENCE [LARGE SCALE GENOMIC DNA]</scope>
    <source>
        <strain evidence="3">JCM 16545</strain>
    </source>
</reference>
<dbReference type="RefSeq" id="WP_377096443.1">
    <property type="nucleotide sequence ID" value="NZ_JBHSJM010000001.1"/>
</dbReference>
<proteinExistence type="predicted"/>
<evidence type="ECO:0000256" key="1">
    <source>
        <dbReference type="SAM" id="MobiDB-lite"/>
    </source>
</evidence>
<keyword evidence="3" id="KW-1185">Reference proteome</keyword>
<organism evidence="2 3">
    <name type="scientific">Rubritalea spongiae</name>
    <dbReference type="NCBI Taxonomy" id="430797"/>
    <lineage>
        <taxon>Bacteria</taxon>
        <taxon>Pseudomonadati</taxon>
        <taxon>Verrucomicrobiota</taxon>
        <taxon>Verrucomicrobiia</taxon>
        <taxon>Verrucomicrobiales</taxon>
        <taxon>Rubritaleaceae</taxon>
        <taxon>Rubritalea</taxon>
    </lineage>
</organism>
<gene>
    <name evidence="2" type="ORF">ACFSQZ_00215</name>
</gene>
<evidence type="ECO:0000313" key="3">
    <source>
        <dbReference type="Proteomes" id="UP001597297"/>
    </source>
</evidence>
<protein>
    <submittedName>
        <fullName evidence="2">Uncharacterized protein</fullName>
    </submittedName>
</protein>